<gene>
    <name evidence="1" type="ORF">Purlil1_2640</name>
</gene>
<dbReference type="EMBL" id="JAWRVI010000007">
    <property type="protein sequence ID" value="KAK4092715.1"/>
    <property type="molecule type" value="Genomic_DNA"/>
</dbReference>
<reference evidence="1 2" key="1">
    <citation type="journal article" date="2024" name="Microbiol. Resour. Announc.">
        <title>Genome annotations for the ascomycete fungi Trichoderma harzianum, Trichoderma aggressivum, and Purpureocillium lilacinum.</title>
        <authorList>
            <person name="Beijen E.P.W."/>
            <person name="Ohm R.A."/>
        </authorList>
    </citation>
    <scope>NUCLEOTIDE SEQUENCE [LARGE SCALE GENOMIC DNA]</scope>
    <source>
        <strain evidence="1 2">CBS 150709</strain>
    </source>
</reference>
<accession>A0ABR0C936</accession>
<name>A0ABR0C936_PURLI</name>
<sequence length="341" mass="36483">MRRLDRTQKRRQGGRGDAKLAKYVITRLAGSETAVGRFGHCHYGETSALAQTRRGDSPAESPTGAHALRDHFDDTLLIARQNTMDATLLVSWASAEDYPEAFARRDPVVLTRADLSNHGKLPDMQGSNGSERRLEADTLVVWPGTLETLGEAEATAGASLSTASEMVAHRNPRSMQSDFAWLRSNWPALVKAISDIGPRSDTAIRGFGVELSCQAIVSGGGNACGIYKTRIYPEAKFRDVVFESLVADGYTTRFRATAVSMGLGVAGVLSGRKRSSLGAAIMTGRVATMGSSGKVAGEVAQINISCSEISDVAQNGPLRLLKDRGLAAGENPGRIERDVMM</sequence>
<protein>
    <submittedName>
        <fullName evidence="1">Uncharacterized protein</fullName>
    </submittedName>
</protein>
<proteinExistence type="predicted"/>
<evidence type="ECO:0000313" key="1">
    <source>
        <dbReference type="EMBL" id="KAK4092715.1"/>
    </source>
</evidence>
<keyword evidence="2" id="KW-1185">Reference proteome</keyword>
<comment type="caution">
    <text evidence="1">The sequence shown here is derived from an EMBL/GenBank/DDBJ whole genome shotgun (WGS) entry which is preliminary data.</text>
</comment>
<dbReference type="Proteomes" id="UP001287286">
    <property type="component" value="Unassembled WGS sequence"/>
</dbReference>
<evidence type="ECO:0000313" key="2">
    <source>
        <dbReference type="Proteomes" id="UP001287286"/>
    </source>
</evidence>
<organism evidence="1 2">
    <name type="scientific">Purpureocillium lilacinum</name>
    <name type="common">Paecilomyces lilacinus</name>
    <dbReference type="NCBI Taxonomy" id="33203"/>
    <lineage>
        <taxon>Eukaryota</taxon>
        <taxon>Fungi</taxon>
        <taxon>Dikarya</taxon>
        <taxon>Ascomycota</taxon>
        <taxon>Pezizomycotina</taxon>
        <taxon>Sordariomycetes</taxon>
        <taxon>Hypocreomycetidae</taxon>
        <taxon>Hypocreales</taxon>
        <taxon>Ophiocordycipitaceae</taxon>
        <taxon>Purpureocillium</taxon>
    </lineage>
</organism>